<evidence type="ECO:0000256" key="3">
    <source>
        <dbReference type="ARBA" id="ARBA00022676"/>
    </source>
</evidence>
<keyword evidence="4" id="KW-0808">Transferase</keyword>
<proteinExistence type="predicted"/>
<protein>
    <submittedName>
        <fullName evidence="7">TIGR04283 family arsenosugar biosynthesis glycosyltransferase</fullName>
    </submittedName>
</protein>
<dbReference type="Proteomes" id="UP000719267">
    <property type="component" value="Unassembled WGS sequence"/>
</dbReference>
<keyword evidence="5" id="KW-0472">Membrane</keyword>
<reference evidence="7 8" key="1">
    <citation type="submission" date="2021-07" db="EMBL/GenBank/DDBJ databases">
        <title>Mesonia aestuariivivens sp. nov., isolated from a tidal flat.</title>
        <authorList>
            <person name="Kim Y.-O."/>
            <person name="Yoon J.-H."/>
        </authorList>
    </citation>
    <scope>NUCLEOTIDE SEQUENCE [LARGE SCALE GENOMIC DNA]</scope>
    <source>
        <strain evidence="7 8">JHPTF-M18</strain>
    </source>
</reference>
<dbReference type="Pfam" id="PF00535">
    <property type="entry name" value="Glycos_transf_2"/>
    <property type="match status" value="1"/>
</dbReference>
<evidence type="ECO:0000256" key="1">
    <source>
        <dbReference type="ARBA" id="ARBA00004236"/>
    </source>
</evidence>
<dbReference type="RefSeq" id="WP_219039863.1">
    <property type="nucleotide sequence ID" value="NZ_JAHWDF010000006.1"/>
</dbReference>
<evidence type="ECO:0000313" key="8">
    <source>
        <dbReference type="Proteomes" id="UP000719267"/>
    </source>
</evidence>
<organism evidence="7 8">
    <name type="scientific">Mesonia aestuariivivens</name>
    <dbReference type="NCBI Taxonomy" id="2796128"/>
    <lineage>
        <taxon>Bacteria</taxon>
        <taxon>Pseudomonadati</taxon>
        <taxon>Bacteroidota</taxon>
        <taxon>Flavobacteriia</taxon>
        <taxon>Flavobacteriales</taxon>
        <taxon>Flavobacteriaceae</taxon>
        <taxon>Mesonia</taxon>
    </lineage>
</organism>
<keyword evidence="2" id="KW-1003">Cell membrane</keyword>
<evidence type="ECO:0000313" key="7">
    <source>
        <dbReference type="EMBL" id="MBW2961572.1"/>
    </source>
</evidence>
<comment type="subcellular location">
    <subcellularLocation>
        <location evidence="1">Cell membrane</location>
    </subcellularLocation>
</comment>
<dbReference type="NCBIfam" id="TIGR04283">
    <property type="entry name" value="glyco_like_mftF"/>
    <property type="match status" value="1"/>
</dbReference>
<evidence type="ECO:0000259" key="6">
    <source>
        <dbReference type="Pfam" id="PF00535"/>
    </source>
</evidence>
<feature type="domain" description="Glycosyltransferase 2-like" evidence="6">
    <location>
        <begin position="3"/>
        <end position="99"/>
    </location>
</feature>
<gene>
    <name evidence="7" type="ORF">KW502_07150</name>
</gene>
<dbReference type="InterPro" id="IPR026461">
    <property type="entry name" value="Trfase_2_rSAM/seldom_assoc"/>
</dbReference>
<evidence type="ECO:0000256" key="2">
    <source>
        <dbReference type="ARBA" id="ARBA00022475"/>
    </source>
</evidence>
<dbReference type="PANTHER" id="PTHR43646:SF2">
    <property type="entry name" value="GLYCOSYLTRANSFERASE 2-LIKE DOMAIN-CONTAINING PROTEIN"/>
    <property type="match status" value="1"/>
</dbReference>
<dbReference type="CDD" id="cd02522">
    <property type="entry name" value="GT_2_like_a"/>
    <property type="match status" value="1"/>
</dbReference>
<dbReference type="InterPro" id="IPR001173">
    <property type="entry name" value="Glyco_trans_2-like"/>
</dbReference>
<dbReference type="EMBL" id="JAHWDF010000006">
    <property type="protein sequence ID" value="MBW2961572.1"/>
    <property type="molecule type" value="Genomic_DNA"/>
</dbReference>
<comment type="caution">
    <text evidence="7">The sequence shown here is derived from an EMBL/GenBank/DDBJ whole genome shotgun (WGS) entry which is preliminary data.</text>
</comment>
<evidence type="ECO:0000256" key="4">
    <source>
        <dbReference type="ARBA" id="ARBA00022679"/>
    </source>
</evidence>
<keyword evidence="8" id="KW-1185">Reference proteome</keyword>
<dbReference type="PANTHER" id="PTHR43646">
    <property type="entry name" value="GLYCOSYLTRANSFERASE"/>
    <property type="match status" value="1"/>
</dbReference>
<sequence length="223" mass="25690">MISIIIPVINEEENLQRLLPYLKENGAEEIIIVDGGSSDKSRKVAENFLVKVISSAKGRAKQMNAGVDAAKGEILYFVHADSLPPKSFSADILAHLSEKIQFGCFRSLFDTKNKFLLLNSYFSRFKGMMFRGGGQTLWITRDLYQRLNGYNESLKLMEEYDFIKRATKLSDYHVIQKDVLVSTRTYDEHGNFRTQLVYGFVMFGFFRGIHQDRLLKFAKYLLK</sequence>
<name>A0ABS6W140_9FLAO</name>
<accession>A0ABS6W140</accession>
<evidence type="ECO:0000256" key="5">
    <source>
        <dbReference type="ARBA" id="ARBA00023136"/>
    </source>
</evidence>
<keyword evidence="3" id="KW-0328">Glycosyltransferase</keyword>